<organism evidence="8 9">
    <name type="scientific">Siculibacillus lacustris</name>
    <dbReference type="NCBI Taxonomy" id="1549641"/>
    <lineage>
        <taxon>Bacteria</taxon>
        <taxon>Pseudomonadati</taxon>
        <taxon>Pseudomonadota</taxon>
        <taxon>Alphaproteobacteria</taxon>
        <taxon>Hyphomicrobiales</taxon>
        <taxon>Ancalomicrobiaceae</taxon>
        <taxon>Siculibacillus</taxon>
    </lineage>
</organism>
<evidence type="ECO:0000259" key="7">
    <source>
        <dbReference type="PROSITE" id="PS52015"/>
    </source>
</evidence>
<dbReference type="InterPro" id="IPR006260">
    <property type="entry name" value="TonB/TolA_C"/>
</dbReference>
<dbReference type="RefSeq" id="WP_131310021.1">
    <property type="nucleotide sequence ID" value="NZ_SJFN01000018.1"/>
</dbReference>
<evidence type="ECO:0000256" key="3">
    <source>
        <dbReference type="ARBA" id="ARBA00022989"/>
    </source>
</evidence>
<dbReference type="SUPFAM" id="SSF74653">
    <property type="entry name" value="TolA/TonB C-terminal domain"/>
    <property type="match status" value="1"/>
</dbReference>
<feature type="compositionally biased region" description="Low complexity" evidence="5">
    <location>
        <begin position="188"/>
        <end position="218"/>
    </location>
</feature>
<feature type="compositionally biased region" description="Pro residues" evidence="5">
    <location>
        <begin position="165"/>
        <end position="179"/>
    </location>
</feature>
<evidence type="ECO:0000313" key="8">
    <source>
        <dbReference type="EMBL" id="TBW36757.1"/>
    </source>
</evidence>
<evidence type="ECO:0000256" key="5">
    <source>
        <dbReference type="SAM" id="MobiDB-lite"/>
    </source>
</evidence>
<comment type="caution">
    <text evidence="8">The sequence shown here is derived from an EMBL/GenBank/DDBJ whole genome shotgun (WGS) entry which is preliminary data.</text>
</comment>
<comment type="subcellular location">
    <subcellularLocation>
        <location evidence="1">Membrane</location>
        <topology evidence="1">Single-pass membrane protein</topology>
    </subcellularLocation>
</comment>
<dbReference type="PROSITE" id="PS52015">
    <property type="entry name" value="TONB_CTD"/>
    <property type="match status" value="1"/>
</dbReference>
<dbReference type="Pfam" id="PF03544">
    <property type="entry name" value="TonB_C"/>
    <property type="match status" value="1"/>
</dbReference>
<gene>
    <name evidence="8" type="ORF">EYW49_13010</name>
</gene>
<protein>
    <submittedName>
        <fullName evidence="8">Energy transducer TonB</fullName>
    </submittedName>
</protein>
<dbReference type="NCBIfam" id="TIGR01352">
    <property type="entry name" value="tonB_Cterm"/>
    <property type="match status" value="1"/>
</dbReference>
<proteinExistence type="predicted"/>
<accession>A0A4Q9VPJ8</accession>
<evidence type="ECO:0000256" key="4">
    <source>
        <dbReference type="ARBA" id="ARBA00023136"/>
    </source>
</evidence>
<evidence type="ECO:0000256" key="1">
    <source>
        <dbReference type="ARBA" id="ARBA00004167"/>
    </source>
</evidence>
<dbReference type="EMBL" id="SJFN01000018">
    <property type="protein sequence ID" value="TBW36757.1"/>
    <property type="molecule type" value="Genomic_DNA"/>
</dbReference>
<feature type="compositionally biased region" description="Low complexity" evidence="5">
    <location>
        <begin position="72"/>
        <end position="100"/>
    </location>
</feature>
<dbReference type="Gene3D" id="3.30.1150.10">
    <property type="match status" value="1"/>
</dbReference>
<dbReference type="AlphaFoldDB" id="A0A4Q9VPJ8"/>
<feature type="region of interest" description="Disordered" evidence="5">
    <location>
        <begin position="159"/>
        <end position="218"/>
    </location>
</feature>
<evidence type="ECO:0000256" key="6">
    <source>
        <dbReference type="SAM" id="Phobius"/>
    </source>
</evidence>
<dbReference type="GO" id="GO:0055085">
    <property type="term" value="P:transmembrane transport"/>
    <property type="evidence" value="ECO:0007669"/>
    <property type="project" value="InterPro"/>
</dbReference>
<feature type="transmembrane region" description="Helical" evidence="6">
    <location>
        <begin position="21"/>
        <end position="41"/>
    </location>
</feature>
<evidence type="ECO:0000313" key="9">
    <source>
        <dbReference type="Proteomes" id="UP000292781"/>
    </source>
</evidence>
<sequence>MPIAADRLARPPTRTLARRGAILVLSSSLHVLALAGLLWAADRAAPAGEPAEEIVYAVEFVKGAPEPIESAAAAPATDPTPAAHPAEPSAPPVAVAAIEPPAEPQPEPASSPPEPPAPAEIVPPVAETAPPAVADVPPPPVEPEPVPVVVAAPAPDPIVITARSDPPPPEPIAPPPIPESRPRPPEARPIAPARPIVPARPVAQRPAPTRTANAAAPASAAAEAGATAAKARSTGGGGRDLLTGYKAGVAARIQAQRRTGRFGETGRIVVAFTVDRSGRLGGVAIVTPAASPELDDEALRIVRRASPVDPIPAALADASLAMTVTLKLD</sequence>
<keyword evidence="2 6" id="KW-0812">Transmembrane</keyword>
<feature type="compositionally biased region" description="Pro residues" evidence="5">
    <location>
        <begin position="101"/>
        <end position="118"/>
    </location>
</feature>
<feature type="region of interest" description="Disordered" evidence="5">
    <location>
        <begin position="72"/>
        <end position="123"/>
    </location>
</feature>
<name>A0A4Q9VPJ8_9HYPH</name>
<dbReference type="GO" id="GO:0016020">
    <property type="term" value="C:membrane"/>
    <property type="evidence" value="ECO:0007669"/>
    <property type="project" value="UniProtKB-SubCell"/>
</dbReference>
<dbReference type="Proteomes" id="UP000292781">
    <property type="component" value="Unassembled WGS sequence"/>
</dbReference>
<feature type="domain" description="TonB C-terminal" evidence="7">
    <location>
        <begin position="240"/>
        <end position="329"/>
    </location>
</feature>
<keyword evidence="3 6" id="KW-1133">Transmembrane helix</keyword>
<dbReference type="InterPro" id="IPR037682">
    <property type="entry name" value="TonB_C"/>
</dbReference>
<keyword evidence="4 6" id="KW-0472">Membrane</keyword>
<evidence type="ECO:0000256" key="2">
    <source>
        <dbReference type="ARBA" id="ARBA00022692"/>
    </source>
</evidence>
<dbReference type="OrthoDB" id="8448705at2"/>
<keyword evidence="9" id="KW-1185">Reference proteome</keyword>
<reference evidence="8 9" key="1">
    <citation type="submission" date="2019-02" db="EMBL/GenBank/DDBJ databases">
        <title>Siculibacillus lacustris gen. nov., sp. nov., a new rosette-forming bacterium isolated from a freshwater crater lake (Lake St. Ana, Romania).</title>
        <authorList>
            <person name="Felfoldi T."/>
            <person name="Marton Z."/>
            <person name="Szabo A."/>
            <person name="Mentes A."/>
            <person name="Boka K."/>
            <person name="Marialigeti K."/>
            <person name="Mathe I."/>
            <person name="Koncz M."/>
            <person name="Schumann P."/>
            <person name="Toth E."/>
        </authorList>
    </citation>
    <scope>NUCLEOTIDE SEQUENCE [LARGE SCALE GENOMIC DNA]</scope>
    <source>
        <strain evidence="8 9">SA-279</strain>
    </source>
</reference>